<organism evidence="1 2">
    <name type="scientific">Georgenia soli</name>
    <dbReference type="NCBI Taxonomy" id="638953"/>
    <lineage>
        <taxon>Bacteria</taxon>
        <taxon>Bacillati</taxon>
        <taxon>Actinomycetota</taxon>
        <taxon>Actinomycetes</taxon>
        <taxon>Micrococcales</taxon>
        <taxon>Bogoriellaceae</taxon>
        <taxon>Georgenia</taxon>
    </lineage>
</organism>
<dbReference type="SUPFAM" id="SSF54637">
    <property type="entry name" value="Thioesterase/thiol ester dehydrase-isomerase"/>
    <property type="match status" value="1"/>
</dbReference>
<dbReference type="AlphaFoldDB" id="A0A2A9EIF1"/>
<proteinExistence type="predicted"/>
<dbReference type="InterPro" id="IPR029069">
    <property type="entry name" value="HotDog_dom_sf"/>
</dbReference>
<reference evidence="1 2" key="1">
    <citation type="submission" date="2017-10" db="EMBL/GenBank/DDBJ databases">
        <title>Sequencing the genomes of 1000 actinobacteria strains.</title>
        <authorList>
            <person name="Klenk H.-P."/>
        </authorList>
    </citation>
    <scope>NUCLEOTIDE SEQUENCE [LARGE SCALE GENOMIC DNA]</scope>
    <source>
        <strain evidence="1 2">DSM 21838</strain>
    </source>
</reference>
<gene>
    <name evidence="1" type="ORF">ATJ97_0500</name>
</gene>
<dbReference type="RefSeq" id="WP_098482376.1">
    <property type="nucleotide sequence ID" value="NZ_PDJI01000004.1"/>
</dbReference>
<protein>
    <recommendedName>
        <fullName evidence="3">Thioesterase superfamily protein</fullName>
    </recommendedName>
</protein>
<accession>A0A2A9EIF1</accession>
<dbReference type="EMBL" id="PDJI01000004">
    <property type="protein sequence ID" value="PFG38032.1"/>
    <property type="molecule type" value="Genomic_DNA"/>
</dbReference>
<dbReference type="Proteomes" id="UP000222106">
    <property type="component" value="Unassembled WGS sequence"/>
</dbReference>
<keyword evidence="2" id="KW-1185">Reference proteome</keyword>
<evidence type="ECO:0000313" key="1">
    <source>
        <dbReference type="EMBL" id="PFG38032.1"/>
    </source>
</evidence>
<dbReference type="Gene3D" id="3.10.129.10">
    <property type="entry name" value="Hotdog Thioesterase"/>
    <property type="match status" value="1"/>
</dbReference>
<sequence>MTITVDRRFRGPDGSGNGGYVSGRVAAGLGAGPVTVTLRVPPPLEEPLTLARSDDGVRLTAGDVVVAEGHRYAGEELPVVEPVAADLARTTAERFGGRHRHPFPHCFVCGPARTPGDGMRLEPGRLDDGRTACVWSVHADLAGRAEVVWAALDCPGGWAAPIEGRPMVLGRMTADVTAAPEDGEDVVVMGQLLGQDGRKYFTATTAYGADGRELGRAGATWILLRPDA</sequence>
<name>A0A2A9EIF1_9MICO</name>
<dbReference type="OrthoDB" id="5495835at2"/>
<comment type="caution">
    <text evidence="1">The sequence shown here is derived from an EMBL/GenBank/DDBJ whole genome shotgun (WGS) entry which is preliminary data.</text>
</comment>
<evidence type="ECO:0000313" key="2">
    <source>
        <dbReference type="Proteomes" id="UP000222106"/>
    </source>
</evidence>
<evidence type="ECO:0008006" key="3">
    <source>
        <dbReference type="Google" id="ProtNLM"/>
    </source>
</evidence>